<gene>
    <name evidence="2" type="ORF">Pfra01_000606600</name>
</gene>
<evidence type="ECO:0000256" key="1">
    <source>
        <dbReference type="SAM" id="MobiDB-lite"/>
    </source>
</evidence>
<accession>A0A9W6UB18</accession>
<dbReference type="EMBL" id="BSXT01000505">
    <property type="protein sequence ID" value="GMF28883.1"/>
    <property type="molecule type" value="Genomic_DNA"/>
</dbReference>
<protein>
    <submittedName>
        <fullName evidence="2">Unnamed protein product</fullName>
    </submittedName>
</protein>
<evidence type="ECO:0000313" key="2">
    <source>
        <dbReference type="EMBL" id="GMF28883.1"/>
    </source>
</evidence>
<feature type="region of interest" description="Disordered" evidence="1">
    <location>
        <begin position="64"/>
        <end position="127"/>
    </location>
</feature>
<sequence>MTTSTSWCLLITSLDGWKHSPEPLSSSISTGTEASVPGVIPLGPPGVLGSDAVDAVNDTGDAGVLGIGENGGSDPLGIDANDNTSLSAKTAMPETGADEVETEAVGSDEGTLSVKTHCRWPPQRPLA</sequence>
<feature type="compositionally biased region" description="Polar residues" evidence="1">
    <location>
        <begin position="23"/>
        <end position="33"/>
    </location>
</feature>
<dbReference type="Proteomes" id="UP001165121">
    <property type="component" value="Unassembled WGS sequence"/>
</dbReference>
<evidence type="ECO:0000313" key="3">
    <source>
        <dbReference type="Proteomes" id="UP001165121"/>
    </source>
</evidence>
<feature type="region of interest" description="Disordered" evidence="1">
    <location>
        <begin position="20"/>
        <end position="43"/>
    </location>
</feature>
<name>A0A9W6UB18_9STRA</name>
<organism evidence="2 3">
    <name type="scientific">Phytophthora fragariaefolia</name>
    <dbReference type="NCBI Taxonomy" id="1490495"/>
    <lineage>
        <taxon>Eukaryota</taxon>
        <taxon>Sar</taxon>
        <taxon>Stramenopiles</taxon>
        <taxon>Oomycota</taxon>
        <taxon>Peronosporomycetes</taxon>
        <taxon>Peronosporales</taxon>
        <taxon>Peronosporaceae</taxon>
        <taxon>Phytophthora</taxon>
    </lineage>
</organism>
<comment type="caution">
    <text evidence="2">The sequence shown here is derived from an EMBL/GenBank/DDBJ whole genome shotgun (WGS) entry which is preliminary data.</text>
</comment>
<proteinExistence type="predicted"/>
<dbReference type="AlphaFoldDB" id="A0A9W6UB18"/>
<reference evidence="2" key="1">
    <citation type="submission" date="2023-04" db="EMBL/GenBank/DDBJ databases">
        <title>Phytophthora fragariaefolia NBRC 109709.</title>
        <authorList>
            <person name="Ichikawa N."/>
            <person name="Sato H."/>
            <person name="Tonouchi N."/>
        </authorList>
    </citation>
    <scope>NUCLEOTIDE SEQUENCE</scope>
    <source>
        <strain evidence="2">NBRC 109709</strain>
    </source>
</reference>
<keyword evidence="3" id="KW-1185">Reference proteome</keyword>